<evidence type="ECO:0000313" key="9">
    <source>
        <dbReference type="Proteomes" id="UP000246991"/>
    </source>
</evidence>
<dbReference type="PANTHER" id="PTHR46206">
    <property type="entry name" value="CYTOCHROME P450"/>
    <property type="match status" value="1"/>
</dbReference>
<organism evidence="8 9">
    <name type="scientific">Tuber magnatum</name>
    <name type="common">white Piedmont truffle</name>
    <dbReference type="NCBI Taxonomy" id="42249"/>
    <lineage>
        <taxon>Eukaryota</taxon>
        <taxon>Fungi</taxon>
        <taxon>Dikarya</taxon>
        <taxon>Ascomycota</taxon>
        <taxon>Pezizomycotina</taxon>
        <taxon>Pezizomycetes</taxon>
        <taxon>Pezizales</taxon>
        <taxon>Tuberaceae</taxon>
        <taxon>Tuber</taxon>
    </lineage>
</organism>
<evidence type="ECO:0000256" key="3">
    <source>
        <dbReference type="ARBA" id="ARBA00022617"/>
    </source>
</evidence>
<gene>
    <name evidence="8" type="ORF">C7212DRAFT_161685</name>
</gene>
<dbReference type="EMBL" id="PYWC01000001">
    <property type="protein sequence ID" value="PWW80839.1"/>
    <property type="molecule type" value="Genomic_DNA"/>
</dbReference>
<evidence type="ECO:0000256" key="2">
    <source>
        <dbReference type="ARBA" id="ARBA00010617"/>
    </source>
</evidence>
<keyword evidence="6" id="KW-0408">Iron</keyword>
<dbReference type="GO" id="GO:0046872">
    <property type="term" value="F:metal ion binding"/>
    <property type="evidence" value="ECO:0007669"/>
    <property type="project" value="UniProtKB-KW"/>
</dbReference>
<dbReference type="Proteomes" id="UP000246991">
    <property type="component" value="Unassembled WGS sequence"/>
</dbReference>
<dbReference type="GO" id="GO:0004497">
    <property type="term" value="F:monooxygenase activity"/>
    <property type="evidence" value="ECO:0007669"/>
    <property type="project" value="UniProtKB-KW"/>
</dbReference>
<keyword evidence="7" id="KW-0503">Monooxygenase</keyword>
<evidence type="ECO:0000256" key="1">
    <source>
        <dbReference type="ARBA" id="ARBA00001971"/>
    </source>
</evidence>
<keyword evidence="5" id="KW-0560">Oxidoreductase</keyword>
<sequence>MEWTLHPSIKYDPYHIKLIQTKLTQRLSIILPEVMEEVVLSWEQNTNIGKEWTKVRIWVVMLQIVARATNRMFVGAPLCRDQEYLNNVIQYSIKVVKAGAILDTLPRILRAY</sequence>
<dbReference type="OrthoDB" id="1844152at2759"/>
<evidence type="ECO:0000313" key="8">
    <source>
        <dbReference type="EMBL" id="PWW80839.1"/>
    </source>
</evidence>
<proteinExistence type="inferred from homology"/>
<protein>
    <submittedName>
        <fullName evidence="8">Uncharacterized protein</fullName>
    </submittedName>
</protein>
<reference evidence="8 9" key="1">
    <citation type="submission" date="2018-03" db="EMBL/GenBank/DDBJ databases">
        <title>Genomes of Pezizomycetes fungi and the evolution of truffles.</title>
        <authorList>
            <person name="Murat C."/>
            <person name="Payen T."/>
            <person name="Noel B."/>
            <person name="Kuo A."/>
            <person name="Martin F.M."/>
        </authorList>
    </citation>
    <scope>NUCLEOTIDE SEQUENCE [LARGE SCALE GENOMIC DNA]</scope>
    <source>
        <strain evidence="8">091103-1</strain>
    </source>
</reference>
<name>A0A317T261_9PEZI</name>
<evidence type="ECO:0000256" key="6">
    <source>
        <dbReference type="ARBA" id="ARBA00023004"/>
    </source>
</evidence>
<comment type="similarity">
    <text evidence="2">Belongs to the cytochrome P450 family.</text>
</comment>
<evidence type="ECO:0000256" key="4">
    <source>
        <dbReference type="ARBA" id="ARBA00022723"/>
    </source>
</evidence>
<feature type="non-terminal residue" evidence="8">
    <location>
        <position position="112"/>
    </location>
</feature>
<keyword evidence="4" id="KW-0479">Metal-binding</keyword>
<accession>A0A317T261</accession>
<comment type="caution">
    <text evidence="8">The sequence shown here is derived from an EMBL/GenBank/DDBJ whole genome shotgun (WGS) entry which is preliminary data.</text>
</comment>
<keyword evidence="3" id="KW-0349">Heme</keyword>
<dbReference type="PANTHER" id="PTHR46206:SF1">
    <property type="entry name" value="P450, PUTATIVE (EUROFUNG)-RELATED"/>
    <property type="match status" value="1"/>
</dbReference>
<evidence type="ECO:0000256" key="7">
    <source>
        <dbReference type="ARBA" id="ARBA00023033"/>
    </source>
</evidence>
<dbReference type="AlphaFoldDB" id="A0A317T261"/>
<keyword evidence="9" id="KW-1185">Reference proteome</keyword>
<comment type="cofactor">
    <cofactor evidence="1">
        <name>heme</name>
        <dbReference type="ChEBI" id="CHEBI:30413"/>
    </cofactor>
</comment>
<evidence type="ECO:0000256" key="5">
    <source>
        <dbReference type="ARBA" id="ARBA00023002"/>
    </source>
</evidence>